<protein>
    <submittedName>
        <fullName evidence="2 4">Uncharacterized protein</fullName>
    </submittedName>
</protein>
<feature type="compositionally biased region" description="Basic residues" evidence="1">
    <location>
        <begin position="139"/>
        <end position="149"/>
    </location>
</feature>
<keyword evidence="3" id="KW-1185">Reference proteome</keyword>
<dbReference type="EMBL" id="UYRR01003726">
    <property type="protein sequence ID" value="VDK20402.1"/>
    <property type="molecule type" value="Genomic_DNA"/>
</dbReference>
<evidence type="ECO:0000313" key="2">
    <source>
        <dbReference type="EMBL" id="VDK20402.1"/>
    </source>
</evidence>
<evidence type="ECO:0000313" key="4">
    <source>
        <dbReference type="WBParaSite" id="ASIM_0000283501-mRNA-1"/>
    </source>
</evidence>
<dbReference type="WBParaSite" id="ASIM_0000283501-mRNA-1">
    <property type="protein sequence ID" value="ASIM_0000283501-mRNA-1"/>
    <property type="gene ID" value="ASIM_0000283501"/>
</dbReference>
<accession>A0A0M3J5K4</accession>
<dbReference type="AlphaFoldDB" id="A0A0M3J5K4"/>
<sequence>MSAENGTTTASLLRHSPFMSMFGRKKRINGTKSAEDMKGVASALTANDRTTTTTTTMNGSAKPTQNGGDFVAGDTFIDSDHYDSTRRGQHQLNSNLHQSAGNQDCFAAVDEPYNNTCPQYSQYPQQSVSSSPSTFAEKIRHHKNSRSKLHSRDSKSEARPGSVPAESSTLPNLAAVSAGKKDLADRNQLRRQQKAFSADAVYSLEPLYLMEALETLAEDQPLVARSIPKHARVDTSGFAKRSLDNCLFDSTVYDNMLCDSLK</sequence>
<dbReference type="OrthoDB" id="5912142at2759"/>
<organism evidence="4">
    <name type="scientific">Anisakis simplex</name>
    <name type="common">Herring worm</name>
    <dbReference type="NCBI Taxonomy" id="6269"/>
    <lineage>
        <taxon>Eukaryota</taxon>
        <taxon>Metazoa</taxon>
        <taxon>Ecdysozoa</taxon>
        <taxon>Nematoda</taxon>
        <taxon>Chromadorea</taxon>
        <taxon>Rhabditida</taxon>
        <taxon>Spirurina</taxon>
        <taxon>Ascaridomorpha</taxon>
        <taxon>Ascaridoidea</taxon>
        <taxon>Anisakidae</taxon>
        <taxon>Anisakis</taxon>
        <taxon>Anisakis simplex complex</taxon>
    </lineage>
</organism>
<gene>
    <name evidence="2" type="ORF">ASIM_LOCUS2685</name>
</gene>
<evidence type="ECO:0000256" key="1">
    <source>
        <dbReference type="SAM" id="MobiDB-lite"/>
    </source>
</evidence>
<reference evidence="4" key="1">
    <citation type="submission" date="2017-02" db="UniProtKB">
        <authorList>
            <consortium name="WormBaseParasite"/>
        </authorList>
    </citation>
    <scope>IDENTIFICATION</scope>
</reference>
<name>A0A0M3J5K4_ANISI</name>
<feature type="region of interest" description="Disordered" evidence="1">
    <location>
        <begin position="117"/>
        <end position="173"/>
    </location>
</feature>
<feature type="compositionally biased region" description="Low complexity" evidence="1">
    <location>
        <begin position="118"/>
        <end position="133"/>
    </location>
</feature>
<dbReference type="Proteomes" id="UP000267096">
    <property type="component" value="Unassembled WGS sequence"/>
</dbReference>
<proteinExistence type="predicted"/>
<evidence type="ECO:0000313" key="3">
    <source>
        <dbReference type="Proteomes" id="UP000267096"/>
    </source>
</evidence>
<reference evidence="2 3" key="2">
    <citation type="submission" date="2018-11" db="EMBL/GenBank/DDBJ databases">
        <authorList>
            <consortium name="Pathogen Informatics"/>
        </authorList>
    </citation>
    <scope>NUCLEOTIDE SEQUENCE [LARGE SCALE GENOMIC DNA]</scope>
</reference>